<evidence type="ECO:0008006" key="6">
    <source>
        <dbReference type="Google" id="ProtNLM"/>
    </source>
</evidence>
<evidence type="ECO:0000313" key="2">
    <source>
        <dbReference type="EMBL" id="TGM13329.1"/>
    </source>
</evidence>
<dbReference type="AlphaFoldDB" id="A0A5F2C383"/>
<reference evidence="2 4" key="2">
    <citation type="journal article" date="2019" name="PLoS Negl. Trop. Dis.">
        <title>Revisiting the worldwide diversity of Leptospira species in the environment.</title>
        <authorList>
            <person name="Vincent A.T."/>
            <person name="Schiettekatte O."/>
            <person name="Bourhy P."/>
            <person name="Veyrier F.J."/>
            <person name="Picardeau M."/>
        </authorList>
    </citation>
    <scope>NUCLEOTIDE SEQUENCE [LARGE SCALE GENOMIC DNA]</scope>
    <source>
        <strain evidence="2 4">201702405</strain>
        <strain evidence="3">201702406</strain>
    </source>
</reference>
<name>A0A5F2C383_9LEPT</name>
<reference evidence="3" key="1">
    <citation type="submission" date="2018-10" db="EMBL/GenBank/DDBJ databases">
        <authorList>
            <person name="Vincent A.T."/>
            <person name="Schiettekatte O."/>
            <person name="Bourhy P."/>
            <person name="Veyrier F.J."/>
            <person name="Picardeau M."/>
        </authorList>
    </citation>
    <scope>NUCLEOTIDE SEQUENCE</scope>
    <source>
        <strain evidence="3">201702406</strain>
    </source>
</reference>
<evidence type="ECO:0000256" key="1">
    <source>
        <dbReference type="SAM" id="SignalP"/>
    </source>
</evidence>
<organism evidence="2 4">
    <name type="scientific">Leptospira selangorensis</name>
    <dbReference type="NCBI Taxonomy" id="2484982"/>
    <lineage>
        <taxon>Bacteria</taxon>
        <taxon>Pseudomonadati</taxon>
        <taxon>Spirochaetota</taxon>
        <taxon>Spirochaetia</taxon>
        <taxon>Leptospirales</taxon>
        <taxon>Leptospiraceae</taxon>
        <taxon>Leptospira</taxon>
    </lineage>
</organism>
<evidence type="ECO:0000313" key="4">
    <source>
        <dbReference type="Proteomes" id="UP000297832"/>
    </source>
</evidence>
<keyword evidence="5" id="KW-1185">Reference proteome</keyword>
<proteinExistence type="predicted"/>
<gene>
    <name evidence="2" type="ORF">EHQ81_10845</name>
    <name evidence="3" type="ORF">EHQ82_07880</name>
</gene>
<evidence type="ECO:0000313" key="3">
    <source>
        <dbReference type="EMBL" id="TGM22329.1"/>
    </source>
</evidence>
<keyword evidence="1" id="KW-0732">Signal</keyword>
<feature type="signal peptide" evidence="1">
    <location>
        <begin position="1"/>
        <end position="28"/>
    </location>
</feature>
<dbReference type="Proteomes" id="UP000298057">
    <property type="component" value="Unassembled WGS sequence"/>
</dbReference>
<feature type="chain" id="PRO_5043207262" description="TIGR04388 family protein" evidence="1">
    <location>
        <begin position="29"/>
        <end position="333"/>
    </location>
</feature>
<dbReference type="Proteomes" id="UP000297832">
    <property type="component" value="Unassembled WGS sequence"/>
</dbReference>
<comment type="caution">
    <text evidence="2">The sequence shown here is derived from an EMBL/GenBank/DDBJ whole genome shotgun (WGS) entry which is preliminary data.</text>
</comment>
<accession>A0A5F2C383</accession>
<dbReference type="EMBL" id="RQGV01000012">
    <property type="protein sequence ID" value="TGM13329.1"/>
    <property type="molecule type" value="Genomic_DNA"/>
</dbReference>
<evidence type="ECO:0000313" key="5">
    <source>
        <dbReference type="Proteomes" id="UP000298057"/>
    </source>
</evidence>
<dbReference type="EMBL" id="RQGU01000086">
    <property type="protein sequence ID" value="TGM22329.1"/>
    <property type="molecule type" value="Genomic_DNA"/>
</dbReference>
<sequence>MFFRMRHNFLAQFLLIAFLALGSSSAFAEEVSDSEYSSQNMSGAEESISEELKSIYQEEVDLVLAEGISYSEEERLSDFPDLDSLLADEGVPTRVAKISEDKKVKKGNDPNSELKIQNRKSTSEIFSVSSPLSQNCLLGLNVLLSDLKVGRGFSQEFLPWAQVQGRTQDNEASPVRGFSYANFLSDCAGMFSLNLSGEGFATGLVCSAENQRNHLLGSGVPTTGAANLRKTAENPLGPELNLRSGQIQGIAQVPGGSYENRTFSWAILRYRVEIGESALVSIGRQMGSGSSLVKQEALAHNQELKSSLEKVASKVGQDSYKFSSGRPTPEILT</sequence>
<protein>
    <recommendedName>
        <fullName evidence="6">TIGR04388 family protein</fullName>
    </recommendedName>
</protein>